<dbReference type="Proteomes" id="UP001279734">
    <property type="component" value="Unassembled WGS sequence"/>
</dbReference>
<accession>A0AAD3S604</accession>
<evidence type="ECO:0000313" key="1">
    <source>
        <dbReference type="EMBL" id="GMH04712.1"/>
    </source>
</evidence>
<keyword evidence="2" id="KW-1185">Reference proteome</keyword>
<name>A0AAD3S604_NEPGR</name>
<comment type="caution">
    <text evidence="1">The sequence shown here is derived from an EMBL/GenBank/DDBJ whole genome shotgun (WGS) entry which is preliminary data.</text>
</comment>
<reference evidence="1" key="1">
    <citation type="submission" date="2023-05" db="EMBL/GenBank/DDBJ databases">
        <title>Nepenthes gracilis genome sequencing.</title>
        <authorList>
            <person name="Fukushima K."/>
        </authorList>
    </citation>
    <scope>NUCLEOTIDE SEQUENCE</scope>
    <source>
        <strain evidence="1">SING2019-196</strain>
    </source>
</reference>
<sequence>MDTSHAFEVLQNYKEDASDCASEGISLAGDREGLALDLVMPLRPNSRNVKLHLAPSCANLSCCCRPDLGSAPGEVIVERAAPTLVVAD</sequence>
<proteinExistence type="predicted"/>
<dbReference type="AlphaFoldDB" id="A0AAD3S604"/>
<gene>
    <name evidence="1" type="ORF">Nepgr_006552</name>
</gene>
<evidence type="ECO:0000313" key="2">
    <source>
        <dbReference type="Proteomes" id="UP001279734"/>
    </source>
</evidence>
<protein>
    <submittedName>
        <fullName evidence="1">Uncharacterized protein</fullName>
    </submittedName>
</protein>
<organism evidence="1 2">
    <name type="scientific">Nepenthes gracilis</name>
    <name type="common">Slender pitcher plant</name>
    <dbReference type="NCBI Taxonomy" id="150966"/>
    <lineage>
        <taxon>Eukaryota</taxon>
        <taxon>Viridiplantae</taxon>
        <taxon>Streptophyta</taxon>
        <taxon>Embryophyta</taxon>
        <taxon>Tracheophyta</taxon>
        <taxon>Spermatophyta</taxon>
        <taxon>Magnoliopsida</taxon>
        <taxon>eudicotyledons</taxon>
        <taxon>Gunneridae</taxon>
        <taxon>Pentapetalae</taxon>
        <taxon>Caryophyllales</taxon>
        <taxon>Nepenthaceae</taxon>
        <taxon>Nepenthes</taxon>
    </lineage>
</organism>
<dbReference type="EMBL" id="BSYO01000005">
    <property type="protein sequence ID" value="GMH04712.1"/>
    <property type="molecule type" value="Genomic_DNA"/>
</dbReference>